<dbReference type="PANTHER" id="PTHR12369">
    <property type="entry name" value="CHONDROITIN SYNTHASE"/>
    <property type="match status" value="1"/>
</dbReference>
<dbReference type="EMBL" id="JARQWQ010000019">
    <property type="protein sequence ID" value="KAK2565553.1"/>
    <property type="molecule type" value="Genomic_DNA"/>
</dbReference>
<keyword evidence="8 9" id="KW-0472">Membrane</keyword>
<keyword evidence="12" id="KW-1185">Reference proteome</keyword>
<feature type="domain" description="PA14" evidence="10">
    <location>
        <begin position="109"/>
        <end position="268"/>
    </location>
</feature>
<proteinExistence type="inferred from homology"/>
<evidence type="ECO:0000256" key="9">
    <source>
        <dbReference type="RuleBase" id="RU364016"/>
    </source>
</evidence>
<sequence length="715" mass="83392">MERRIRRVVGRFWLRRLFILSLFSAFVIIILRRVIQHGLHFRLFSTSFSLERRELNEEVIVSSNNVDTTENWERLKFKKQRHTVKQTKNAIFETVVHKTRTVNFPGKSSESKGVNVHLWRGLCCTKVNSLRQYPLFPVLPRERSVRHTINSGTLGTWYGQRIMGYLYPPRSGNYVFHLNAHLFAEFWLSKGQNIRDVKLEAKVAQENRRNSFSTFIGRTSRKLHLENSRKYFFDVLHVMNGGMMGRDHVKITWQVPGSDKFTEINEAFLSPVLKEYNSSNSNHEPVGDELWKAPSVTNTEINDVDAGQDDEDYEMVEIRDRNIKLSAKFTFYFGEDFDVESNYNRSYFDELSDASEELLSSLPSCPTEQIKSRVKLMKQFEGVWKTKFNSIFPNDVTEQFVCIGGKRKEDCEGNDVVTEQEIITTLQKLMTKVDEKYTGKFTLRAVVNIEKKHDTTLGNRYFFDLVFRNNERNEMVRLSDFVYTVKNSSGLCKPMSVTWKRNVTINVVLTVKGQGAWALHFIREMSRIRRETNDGDVNIIIVDYGSEGFDIEKALRRSSLTRFKVLKRSGAFHKTEAIQSAVRTINDPRSIILLYDLHLLTPTNLFHSVRKHTVEGKLTFNPVLFRLTYCGRPLTQTTQARGFWETFGFGIFGIFKSDWDRFGGMDVESFQHKWGGEDWDMIDRVLTVGLEVERLRMPGFYHFYHSKNGMWDDVS</sequence>
<keyword evidence="6 9" id="KW-1133">Transmembrane helix</keyword>
<reference evidence="11" key="2">
    <citation type="journal article" date="2023" name="Science">
        <title>Genomic signatures of disease resistance in endangered staghorn corals.</title>
        <authorList>
            <person name="Vollmer S.V."/>
            <person name="Selwyn J.D."/>
            <person name="Despard B.A."/>
            <person name="Roesel C.L."/>
        </authorList>
    </citation>
    <scope>NUCLEOTIDE SEQUENCE</scope>
    <source>
        <strain evidence="11">K2</strain>
    </source>
</reference>
<dbReference type="InterPro" id="IPR051227">
    <property type="entry name" value="CS_glycosyltransferase"/>
</dbReference>
<dbReference type="PANTHER" id="PTHR12369:SF5">
    <property type="entry name" value="HEXOSYLTRANSFERASE"/>
    <property type="match status" value="1"/>
</dbReference>
<keyword evidence="5 9" id="KW-0735">Signal-anchor</keyword>
<dbReference type="InterPro" id="IPR029044">
    <property type="entry name" value="Nucleotide-diphossugar_trans"/>
</dbReference>
<comment type="similarity">
    <text evidence="2 9">Belongs to the chondroitin N-acetylgalactosaminyltransferase family.</text>
</comment>
<dbReference type="InterPro" id="IPR011658">
    <property type="entry name" value="PA14_dom"/>
</dbReference>
<dbReference type="InterPro" id="IPR037524">
    <property type="entry name" value="PA14/GLEYA"/>
</dbReference>
<evidence type="ECO:0000259" key="10">
    <source>
        <dbReference type="PROSITE" id="PS51820"/>
    </source>
</evidence>
<name>A0AAD9QQG4_ACRCE</name>
<evidence type="ECO:0000256" key="2">
    <source>
        <dbReference type="ARBA" id="ARBA00009239"/>
    </source>
</evidence>
<dbReference type="Proteomes" id="UP001249851">
    <property type="component" value="Unassembled WGS sequence"/>
</dbReference>
<protein>
    <recommendedName>
        <fullName evidence="9">Hexosyltransferase</fullName>
        <ecNumber evidence="9">2.4.1.-</ecNumber>
    </recommendedName>
</protein>
<reference evidence="11" key="1">
    <citation type="journal article" date="2023" name="G3 (Bethesda)">
        <title>Whole genome assembly and annotation of the endangered Caribbean coral Acropora cervicornis.</title>
        <authorList>
            <person name="Selwyn J.D."/>
            <person name="Vollmer S.V."/>
        </authorList>
    </citation>
    <scope>NUCLEOTIDE SEQUENCE</scope>
    <source>
        <strain evidence="11">K2</strain>
    </source>
</reference>
<dbReference type="PROSITE" id="PS51820">
    <property type="entry name" value="PA14"/>
    <property type="match status" value="1"/>
</dbReference>
<evidence type="ECO:0000313" key="12">
    <source>
        <dbReference type="Proteomes" id="UP001249851"/>
    </source>
</evidence>
<evidence type="ECO:0000256" key="4">
    <source>
        <dbReference type="ARBA" id="ARBA00022692"/>
    </source>
</evidence>
<dbReference type="Gene3D" id="3.90.550.10">
    <property type="entry name" value="Spore Coat Polysaccharide Biosynthesis Protein SpsA, Chain A"/>
    <property type="match status" value="1"/>
</dbReference>
<feature type="transmembrane region" description="Helical" evidence="9">
    <location>
        <begin position="12"/>
        <end position="31"/>
    </location>
</feature>
<evidence type="ECO:0000256" key="5">
    <source>
        <dbReference type="ARBA" id="ARBA00022968"/>
    </source>
</evidence>
<evidence type="ECO:0000256" key="6">
    <source>
        <dbReference type="ARBA" id="ARBA00022989"/>
    </source>
</evidence>
<dbReference type="AlphaFoldDB" id="A0AAD9QQG4"/>
<gene>
    <name evidence="11" type="ORF">P5673_010672</name>
</gene>
<evidence type="ECO:0000256" key="7">
    <source>
        <dbReference type="ARBA" id="ARBA00023034"/>
    </source>
</evidence>
<dbReference type="EC" id="2.4.1.-" evidence="9"/>
<evidence type="ECO:0000256" key="1">
    <source>
        <dbReference type="ARBA" id="ARBA00004447"/>
    </source>
</evidence>
<dbReference type="SUPFAM" id="SSF53448">
    <property type="entry name" value="Nucleotide-diphospho-sugar transferases"/>
    <property type="match status" value="1"/>
</dbReference>
<evidence type="ECO:0000256" key="3">
    <source>
        <dbReference type="ARBA" id="ARBA00022679"/>
    </source>
</evidence>
<dbReference type="GO" id="GO:0008376">
    <property type="term" value="F:acetylgalactosaminyltransferase activity"/>
    <property type="evidence" value="ECO:0007669"/>
    <property type="project" value="InterPro"/>
</dbReference>
<keyword evidence="7 9" id="KW-0333">Golgi apparatus</keyword>
<keyword evidence="4 9" id="KW-0812">Transmembrane</keyword>
<evidence type="ECO:0000313" key="11">
    <source>
        <dbReference type="EMBL" id="KAK2565553.1"/>
    </source>
</evidence>
<dbReference type="GO" id="GO:0032580">
    <property type="term" value="C:Golgi cisterna membrane"/>
    <property type="evidence" value="ECO:0007669"/>
    <property type="project" value="UniProtKB-SubCell"/>
</dbReference>
<evidence type="ECO:0000256" key="8">
    <source>
        <dbReference type="ARBA" id="ARBA00023136"/>
    </source>
</evidence>
<comment type="subcellular location">
    <subcellularLocation>
        <location evidence="1 9">Golgi apparatus</location>
        <location evidence="1 9">Golgi stack membrane</location>
        <topology evidence="1 9">Single-pass type II membrane protein</topology>
    </subcellularLocation>
</comment>
<accession>A0AAD9QQG4</accession>
<dbReference type="InterPro" id="IPR008428">
    <property type="entry name" value="Chond_GalNAc"/>
</dbReference>
<comment type="caution">
    <text evidence="11">The sequence shown here is derived from an EMBL/GenBank/DDBJ whole genome shotgun (WGS) entry which is preliminary data.</text>
</comment>
<keyword evidence="3 9" id="KW-0808">Transferase</keyword>
<dbReference type="Pfam" id="PF05679">
    <property type="entry name" value="CHGN"/>
    <property type="match status" value="1"/>
</dbReference>
<dbReference type="Pfam" id="PF07691">
    <property type="entry name" value="PA14"/>
    <property type="match status" value="1"/>
</dbReference>
<organism evidence="11 12">
    <name type="scientific">Acropora cervicornis</name>
    <name type="common">Staghorn coral</name>
    <dbReference type="NCBI Taxonomy" id="6130"/>
    <lineage>
        <taxon>Eukaryota</taxon>
        <taxon>Metazoa</taxon>
        <taxon>Cnidaria</taxon>
        <taxon>Anthozoa</taxon>
        <taxon>Hexacorallia</taxon>
        <taxon>Scleractinia</taxon>
        <taxon>Astrocoeniina</taxon>
        <taxon>Acroporidae</taxon>
        <taxon>Acropora</taxon>
    </lineage>
</organism>